<dbReference type="AlphaFoldDB" id="A0A6N2LVY7"/>
<evidence type="ECO:0000313" key="1">
    <source>
        <dbReference type="EMBL" id="VFU44634.1"/>
    </source>
</evidence>
<proteinExistence type="predicted"/>
<sequence>MSNLILSDDQLQNYVLYELEQLFNVSAATLQDHNLSMPDGQLLKEITNKLLREELSYDLIELKN</sequence>
<accession>A0A6N2LVY7</accession>
<protein>
    <submittedName>
        <fullName evidence="1">Uncharacterized protein</fullName>
    </submittedName>
</protein>
<gene>
    <name evidence="1" type="ORF">SVIM_LOCUS275191</name>
</gene>
<name>A0A6N2LVY7_SALVM</name>
<organism evidence="1">
    <name type="scientific">Salix viminalis</name>
    <name type="common">Common osier</name>
    <name type="synonym">Basket willow</name>
    <dbReference type="NCBI Taxonomy" id="40686"/>
    <lineage>
        <taxon>Eukaryota</taxon>
        <taxon>Viridiplantae</taxon>
        <taxon>Streptophyta</taxon>
        <taxon>Embryophyta</taxon>
        <taxon>Tracheophyta</taxon>
        <taxon>Spermatophyta</taxon>
        <taxon>Magnoliopsida</taxon>
        <taxon>eudicotyledons</taxon>
        <taxon>Gunneridae</taxon>
        <taxon>Pentapetalae</taxon>
        <taxon>rosids</taxon>
        <taxon>fabids</taxon>
        <taxon>Malpighiales</taxon>
        <taxon>Salicaceae</taxon>
        <taxon>Saliceae</taxon>
        <taxon>Salix</taxon>
    </lineage>
</organism>
<dbReference type="EMBL" id="CAADRP010001607">
    <property type="protein sequence ID" value="VFU44634.1"/>
    <property type="molecule type" value="Genomic_DNA"/>
</dbReference>
<reference evidence="1" key="1">
    <citation type="submission" date="2019-03" db="EMBL/GenBank/DDBJ databases">
        <authorList>
            <person name="Mank J."/>
            <person name="Almeida P."/>
        </authorList>
    </citation>
    <scope>NUCLEOTIDE SEQUENCE</scope>
    <source>
        <strain evidence="1">78183</strain>
    </source>
</reference>